<dbReference type="Pfam" id="PF14016">
    <property type="entry name" value="DUF4232"/>
    <property type="match status" value="1"/>
</dbReference>
<feature type="signal peptide" evidence="2">
    <location>
        <begin position="1"/>
        <end position="22"/>
    </location>
</feature>
<gene>
    <name evidence="4" type="ORF">SAMN04489732_101727</name>
</gene>
<feature type="region of interest" description="Disordered" evidence="1">
    <location>
        <begin position="118"/>
        <end position="158"/>
    </location>
</feature>
<dbReference type="EMBL" id="FOEF01000001">
    <property type="protein sequence ID" value="SEO64018.1"/>
    <property type="molecule type" value="Genomic_DNA"/>
</dbReference>
<reference evidence="4 5" key="1">
    <citation type="submission" date="2016-10" db="EMBL/GenBank/DDBJ databases">
        <authorList>
            <person name="de Groot N.N."/>
        </authorList>
    </citation>
    <scope>NUCLEOTIDE SEQUENCE [LARGE SCALE GENOMIC DNA]</scope>
    <source>
        <strain evidence="4 5">DSM 44993</strain>
    </source>
</reference>
<sequence length="176" mass="17560">MTIGLRHLAAVAAIAGATAVFAGAGTASAMPTDFRCTAGQVDTALLAGDPGAGQRYAYVQFTAKPGVSCNFQGALPVALTGADGITVTPVAEDAPLVTIADGQSATMLLHWTGIEAPENQAHPSSVTVTAPGTTDPRGTDSDPRITLPWNQGPLDNSADAHSLTVGAVTAGAAPVR</sequence>
<evidence type="ECO:0000256" key="2">
    <source>
        <dbReference type="SAM" id="SignalP"/>
    </source>
</evidence>
<keyword evidence="2" id="KW-0732">Signal</keyword>
<feature type="compositionally biased region" description="Polar residues" evidence="1">
    <location>
        <begin position="121"/>
        <end position="132"/>
    </location>
</feature>
<name>A0A1H8RCX3_9PSEU</name>
<keyword evidence="5" id="KW-1185">Reference proteome</keyword>
<feature type="domain" description="DUF4232" evidence="3">
    <location>
        <begin position="36"/>
        <end position="168"/>
    </location>
</feature>
<organism evidence="4 5">
    <name type="scientific">Amycolatopsis saalfeldensis</name>
    <dbReference type="NCBI Taxonomy" id="394193"/>
    <lineage>
        <taxon>Bacteria</taxon>
        <taxon>Bacillati</taxon>
        <taxon>Actinomycetota</taxon>
        <taxon>Actinomycetes</taxon>
        <taxon>Pseudonocardiales</taxon>
        <taxon>Pseudonocardiaceae</taxon>
        <taxon>Amycolatopsis</taxon>
    </lineage>
</organism>
<evidence type="ECO:0000313" key="4">
    <source>
        <dbReference type="EMBL" id="SEO64018.1"/>
    </source>
</evidence>
<protein>
    <recommendedName>
        <fullName evidence="3">DUF4232 domain-containing protein</fullName>
    </recommendedName>
</protein>
<dbReference type="InterPro" id="IPR025326">
    <property type="entry name" value="DUF4232"/>
</dbReference>
<dbReference type="AlphaFoldDB" id="A0A1H8RCX3"/>
<evidence type="ECO:0000256" key="1">
    <source>
        <dbReference type="SAM" id="MobiDB-lite"/>
    </source>
</evidence>
<dbReference type="RefSeq" id="WP_091612280.1">
    <property type="nucleotide sequence ID" value="NZ_FOEF01000001.1"/>
</dbReference>
<dbReference type="Proteomes" id="UP000198582">
    <property type="component" value="Unassembled WGS sequence"/>
</dbReference>
<proteinExistence type="predicted"/>
<evidence type="ECO:0000313" key="5">
    <source>
        <dbReference type="Proteomes" id="UP000198582"/>
    </source>
</evidence>
<feature type="chain" id="PRO_5038575155" description="DUF4232 domain-containing protein" evidence="2">
    <location>
        <begin position="23"/>
        <end position="176"/>
    </location>
</feature>
<evidence type="ECO:0000259" key="3">
    <source>
        <dbReference type="Pfam" id="PF14016"/>
    </source>
</evidence>
<dbReference type="OrthoDB" id="3623953at2"/>
<dbReference type="STRING" id="394193.SAMN04489732_101727"/>
<accession>A0A1H8RCX3</accession>